<dbReference type="PROSITE" id="PS51257">
    <property type="entry name" value="PROKAR_LIPOPROTEIN"/>
    <property type="match status" value="1"/>
</dbReference>
<evidence type="ECO:0000313" key="1">
    <source>
        <dbReference type="EMBL" id="MBB6124966.1"/>
    </source>
</evidence>
<dbReference type="EMBL" id="JACIJP010000004">
    <property type="protein sequence ID" value="MBB6124966.1"/>
    <property type="molecule type" value="Genomic_DNA"/>
</dbReference>
<sequence length="107" mass="11738">MTARHIFLTSLIALPLLLSGCASPEARVRTGLVNAGLPDPLAACMAGRMVERLSLTQLRRLQSLSGLNKVDYRRVSVDEYLYRIRALKDPEILSVTSKAALSCALRL</sequence>
<dbReference type="RefSeq" id="WP_343056736.1">
    <property type="nucleotide sequence ID" value="NZ_JACIJP010000004.1"/>
</dbReference>
<dbReference type="Proteomes" id="UP000552700">
    <property type="component" value="Unassembled WGS sequence"/>
</dbReference>
<dbReference type="AlphaFoldDB" id="A0A841J619"/>
<reference evidence="1 2" key="1">
    <citation type="submission" date="2020-08" db="EMBL/GenBank/DDBJ databases">
        <title>Genomic Encyclopedia of Type Strains, Phase IV (KMG-IV): sequencing the most valuable type-strain genomes for metagenomic binning, comparative biology and taxonomic classification.</title>
        <authorList>
            <person name="Goeker M."/>
        </authorList>
    </citation>
    <scope>NUCLEOTIDE SEQUENCE [LARGE SCALE GENOMIC DNA]</scope>
    <source>
        <strain evidence="1 2">DSM 102255</strain>
    </source>
</reference>
<evidence type="ECO:0008006" key="3">
    <source>
        <dbReference type="Google" id="ProtNLM"/>
    </source>
</evidence>
<name>A0A841J619_9SPHN</name>
<keyword evidence="2" id="KW-1185">Reference proteome</keyword>
<accession>A0A841J619</accession>
<organism evidence="1 2">
    <name type="scientific">Sphingobium subterraneum</name>
    <dbReference type="NCBI Taxonomy" id="627688"/>
    <lineage>
        <taxon>Bacteria</taxon>
        <taxon>Pseudomonadati</taxon>
        <taxon>Pseudomonadota</taxon>
        <taxon>Alphaproteobacteria</taxon>
        <taxon>Sphingomonadales</taxon>
        <taxon>Sphingomonadaceae</taxon>
        <taxon>Sphingobium</taxon>
    </lineage>
</organism>
<gene>
    <name evidence="1" type="ORF">FHS92_002719</name>
</gene>
<comment type="caution">
    <text evidence="1">The sequence shown here is derived from an EMBL/GenBank/DDBJ whole genome shotgun (WGS) entry which is preliminary data.</text>
</comment>
<protein>
    <recommendedName>
        <fullName evidence="3">Lipoprotein</fullName>
    </recommendedName>
</protein>
<evidence type="ECO:0000313" key="2">
    <source>
        <dbReference type="Proteomes" id="UP000552700"/>
    </source>
</evidence>
<proteinExistence type="predicted"/>